<dbReference type="PROSITE" id="PS50088">
    <property type="entry name" value="ANK_REPEAT"/>
    <property type="match status" value="2"/>
</dbReference>
<evidence type="ECO:0000259" key="7">
    <source>
        <dbReference type="PROSITE" id="PS51007"/>
    </source>
</evidence>
<proteinExistence type="predicted"/>
<dbReference type="Gene3D" id="1.25.40.20">
    <property type="entry name" value="Ankyrin repeat-containing domain"/>
    <property type="match status" value="1"/>
</dbReference>
<sequence>LASLLLLLEDGGDPMYKSKIGETPLHLACSACHADIVRHLITFVKARHGSDIATEYVNAVNEDGASALHYAGRISKDELQDRENQLEDKEVVRLLLDGGADVS</sequence>
<evidence type="ECO:0000256" key="6">
    <source>
        <dbReference type="PROSITE-ProRule" id="PRU00433"/>
    </source>
</evidence>
<evidence type="ECO:0000313" key="8">
    <source>
        <dbReference type="EMBL" id="JAS15820.1"/>
    </source>
</evidence>
<evidence type="ECO:0000256" key="3">
    <source>
        <dbReference type="ARBA" id="ARBA00023004"/>
    </source>
</evidence>
<dbReference type="Pfam" id="PF12796">
    <property type="entry name" value="Ank_2"/>
    <property type="match status" value="1"/>
</dbReference>
<dbReference type="PANTHER" id="PTHR24161">
    <property type="entry name" value="ANK_REP_REGION DOMAIN-CONTAINING PROTEIN-RELATED"/>
    <property type="match status" value="1"/>
</dbReference>
<dbReference type="GO" id="GO:0020037">
    <property type="term" value="F:heme binding"/>
    <property type="evidence" value="ECO:0007669"/>
    <property type="project" value="InterPro"/>
</dbReference>
<evidence type="ECO:0000256" key="2">
    <source>
        <dbReference type="ARBA" id="ARBA00022737"/>
    </source>
</evidence>
<dbReference type="AlphaFoldDB" id="A0A1B6CQU0"/>
<dbReference type="GO" id="GO:0009055">
    <property type="term" value="F:electron transfer activity"/>
    <property type="evidence" value="ECO:0007669"/>
    <property type="project" value="InterPro"/>
</dbReference>
<keyword evidence="1 6" id="KW-0479">Metal-binding</keyword>
<dbReference type="InterPro" id="IPR009056">
    <property type="entry name" value="Cyt_c-like_dom"/>
</dbReference>
<keyword evidence="6" id="KW-0349">Heme</keyword>
<organism evidence="8">
    <name type="scientific">Clastoptera arizonana</name>
    <name type="common">Arizona spittle bug</name>
    <dbReference type="NCBI Taxonomy" id="38151"/>
    <lineage>
        <taxon>Eukaryota</taxon>
        <taxon>Metazoa</taxon>
        <taxon>Ecdysozoa</taxon>
        <taxon>Arthropoda</taxon>
        <taxon>Hexapoda</taxon>
        <taxon>Insecta</taxon>
        <taxon>Pterygota</taxon>
        <taxon>Neoptera</taxon>
        <taxon>Paraneoptera</taxon>
        <taxon>Hemiptera</taxon>
        <taxon>Auchenorrhyncha</taxon>
        <taxon>Cercopoidea</taxon>
        <taxon>Clastopteridae</taxon>
        <taxon>Clastoptera</taxon>
    </lineage>
</organism>
<dbReference type="PANTHER" id="PTHR24161:SF85">
    <property type="entry name" value="PALMITOYLTRANSFERASE HIP14"/>
    <property type="match status" value="1"/>
</dbReference>
<dbReference type="InterPro" id="IPR036770">
    <property type="entry name" value="Ankyrin_rpt-contain_sf"/>
</dbReference>
<reference evidence="8" key="1">
    <citation type="submission" date="2015-12" db="EMBL/GenBank/DDBJ databases">
        <title>De novo transcriptome assembly of four potential Pierce s Disease insect vectors from Arizona vineyards.</title>
        <authorList>
            <person name="Tassone E.E."/>
        </authorList>
    </citation>
    <scope>NUCLEOTIDE SEQUENCE</scope>
</reference>
<evidence type="ECO:0000256" key="1">
    <source>
        <dbReference type="ARBA" id="ARBA00022723"/>
    </source>
</evidence>
<gene>
    <name evidence="8" type="ORF">g.44731</name>
</gene>
<accession>A0A1B6CQU0</accession>
<keyword evidence="3 6" id="KW-0408">Iron</keyword>
<name>A0A1B6CQU0_9HEMI</name>
<dbReference type="GO" id="GO:0046872">
    <property type="term" value="F:metal ion binding"/>
    <property type="evidence" value="ECO:0007669"/>
    <property type="project" value="UniProtKB-KW"/>
</dbReference>
<feature type="non-terminal residue" evidence="8">
    <location>
        <position position="1"/>
    </location>
</feature>
<feature type="repeat" description="ANK" evidence="5">
    <location>
        <begin position="63"/>
        <end position="103"/>
    </location>
</feature>
<dbReference type="PRINTS" id="PR01415">
    <property type="entry name" value="ANKYRIN"/>
</dbReference>
<protein>
    <recommendedName>
        <fullName evidence="7">Cytochrome c domain-containing protein</fullName>
    </recommendedName>
</protein>
<dbReference type="EMBL" id="GEDC01021478">
    <property type="protein sequence ID" value="JAS15820.1"/>
    <property type="molecule type" value="Transcribed_RNA"/>
</dbReference>
<evidence type="ECO:0000256" key="4">
    <source>
        <dbReference type="ARBA" id="ARBA00023043"/>
    </source>
</evidence>
<keyword evidence="2" id="KW-0677">Repeat</keyword>
<keyword evidence="4 5" id="KW-0040">ANK repeat</keyword>
<dbReference type="PROSITE" id="PS50297">
    <property type="entry name" value="ANK_REP_REGION"/>
    <property type="match status" value="2"/>
</dbReference>
<dbReference type="InterPro" id="IPR002110">
    <property type="entry name" value="Ankyrin_rpt"/>
</dbReference>
<feature type="repeat" description="ANK" evidence="5">
    <location>
        <begin position="20"/>
        <end position="41"/>
    </location>
</feature>
<dbReference type="SUPFAM" id="SSF48403">
    <property type="entry name" value="Ankyrin repeat"/>
    <property type="match status" value="1"/>
</dbReference>
<evidence type="ECO:0000256" key="5">
    <source>
        <dbReference type="PROSITE-ProRule" id="PRU00023"/>
    </source>
</evidence>
<dbReference type="PROSITE" id="PS51007">
    <property type="entry name" value="CYTC"/>
    <property type="match status" value="1"/>
</dbReference>
<feature type="domain" description="Cytochrome c" evidence="7">
    <location>
        <begin position="7"/>
        <end position="90"/>
    </location>
</feature>
<feature type="non-terminal residue" evidence="8">
    <location>
        <position position="103"/>
    </location>
</feature>